<evidence type="ECO:0000256" key="3">
    <source>
        <dbReference type="ARBA" id="ARBA00023125"/>
    </source>
</evidence>
<dbReference type="SMART" id="SM00866">
    <property type="entry name" value="UTRA"/>
    <property type="match status" value="1"/>
</dbReference>
<dbReference type="NCBIfam" id="TIGR02404">
    <property type="entry name" value="trehalos_R_Bsub"/>
    <property type="match status" value="1"/>
</dbReference>
<evidence type="ECO:0000256" key="1">
    <source>
        <dbReference type="ARBA" id="ARBA00022491"/>
    </source>
</evidence>
<dbReference type="KEGG" id="vhl:BME96_02190"/>
<dbReference type="RefSeq" id="WP_071648169.1">
    <property type="nucleotide sequence ID" value="NZ_CP017962.1"/>
</dbReference>
<dbReference type="InterPro" id="IPR050679">
    <property type="entry name" value="Bact_HTH_transcr_reg"/>
</dbReference>
<organism evidence="7 8">
    <name type="scientific">Virgibacillus halodenitrificans</name>
    <name type="common">Bacillus halodenitrificans</name>
    <dbReference type="NCBI Taxonomy" id="1482"/>
    <lineage>
        <taxon>Bacteria</taxon>
        <taxon>Bacillati</taxon>
        <taxon>Bacillota</taxon>
        <taxon>Bacilli</taxon>
        <taxon>Bacillales</taxon>
        <taxon>Bacillaceae</taxon>
        <taxon>Virgibacillus</taxon>
    </lineage>
</organism>
<name>A0AAC9IXB5_VIRHA</name>
<dbReference type="PROSITE" id="PS50949">
    <property type="entry name" value="HTH_GNTR"/>
    <property type="match status" value="1"/>
</dbReference>
<protein>
    <recommendedName>
        <fullName evidence="5">Trehalose operon repressor</fullName>
    </recommendedName>
</protein>
<dbReference type="InterPro" id="IPR000524">
    <property type="entry name" value="Tscrpt_reg_HTH_GntR"/>
</dbReference>
<evidence type="ECO:0000313" key="7">
    <source>
        <dbReference type="EMBL" id="APC47074.1"/>
    </source>
</evidence>
<feature type="domain" description="HTH gntR-type" evidence="6">
    <location>
        <begin position="2"/>
        <end position="70"/>
    </location>
</feature>
<keyword evidence="4" id="KW-0804">Transcription</keyword>
<dbReference type="FunFam" id="3.40.1410.10:FF:000008">
    <property type="entry name" value="Transcriptional regulator, GntR family"/>
    <property type="match status" value="1"/>
</dbReference>
<dbReference type="GO" id="GO:0045892">
    <property type="term" value="P:negative regulation of DNA-templated transcription"/>
    <property type="evidence" value="ECO:0007669"/>
    <property type="project" value="TreeGrafter"/>
</dbReference>
<evidence type="ECO:0000256" key="4">
    <source>
        <dbReference type="ARBA" id="ARBA00023163"/>
    </source>
</evidence>
<evidence type="ECO:0000259" key="6">
    <source>
        <dbReference type="PROSITE" id="PS50949"/>
    </source>
</evidence>
<dbReference type="PANTHER" id="PTHR44846:SF12">
    <property type="entry name" value="HTH-TYPE TRANSCRIPTIONAL REGULATOR TRER"/>
    <property type="match status" value="1"/>
</dbReference>
<dbReference type="SUPFAM" id="SSF64288">
    <property type="entry name" value="Chorismate lyase-like"/>
    <property type="match status" value="1"/>
</dbReference>
<evidence type="ECO:0000256" key="2">
    <source>
        <dbReference type="ARBA" id="ARBA00023015"/>
    </source>
</evidence>
<dbReference type="GO" id="GO:0003677">
    <property type="term" value="F:DNA binding"/>
    <property type="evidence" value="ECO:0007669"/>
    <property type="project" value="UniProtKB-UniRule"/>
</dbReference>
<gene>
    <name evidence="7" type="ORF">BME96_02190</name>
</gene>
<reference evidence="7 8" key="1">
    <citation type="submission" date="2016-11" db="EMBL/GenBank/DDBJ databases">
        <title>Complete genome sequencing of Virgibacillus halodenitrificans PDB-F2.</title>
        <authorList>
            <person name="Sun Z."/>
            <person name="Zhou Y."/>
            <person name="Li H."/>
        </authorList>
    </citation>
    <scope>NUCLEOTIDE SEQUENCE [LARGE SCALE GENOMIC DNA]</scope>
    <source>
        <strain evidence="7 8">PDB-F2</strain>
    </source>
</reference>
<dbReference type="CDD" id="cd07377">
    <property type="entry name" value="WHTH_GntR"/>
    <property type="match status" value="1"/>
</dbReference>
<dbReference type="SUPFAM" id="SSF46785">
    <property type="entry name" value="Winged helix' DNA-binding domain"/>
    <property type="match status" value="1"/>
</dbReference>
<dbReference type="Proteomes" id="UP000182945">
    <property type="component" value="Chromosome"/>
</dbReference>
<dbReference type="EMBL" id="CP017962">
    <property type="protein sequence ID" value="APC47074.1"/>
    <property type="molecule type" value="Genomic_DNA"/>
</dbReference>
<evidence type="ECO:0000256" key="5">
    <source>
        <dbReference type="NCBIfam" id="TIGR02404"/>
    </source>
</evidence>
<dbReference type="GO" id="GO:0003700">
    <property type="term" value="F:DNA-binding transcription factor activity"/>
    <property type="evidence" value="ECO:0007669"/>
    <property type="project" value="UniProtKB-UniRule"/>
</dbReference>
<proteinExistence type="predicted"/>
<keyword evidence="3" id="KW-0238">DNA-binding</keyword>
<dbReference type="PRINTS" id="PR00035">
    <property type="entry name" value="HTHGNTR"/>
</dbReference>
<dbReference type="InterPro" id="IPR036388">
    <property type="entry name" value="WH-like_DNA-bd_sf"/>
</dbReference>
<keyword evidence="1" id="KW-0678">Repressor</keyword>
<dbReference type="GeneID" id="71513191"/>
<dbReference type="Gene3D" id="1.10.10.10">
    <property type="entry name" value="Winged helix-like DNA-binding domain superfamily/Winged helix DNA-binding domain"/>
    <property type="match status" value="1"/>
</dbReference>
<dbReference type="Pfam" id="PF07702">
    <property type="entry name" value="UTRA"/>
    <property type="match status" value="1"/>
</dbReference>
<dbReference type="InterPro" id="IPR036390">
    <property type="entry name" value="WH_DNA-bd_sf"/>
</dbReference>
<dbReference type="PANTHER" id="PTHR44846">
    <property type="entry name" value="MANNOSYL-D-GLYCERATE TRANSPORT/METABOLISM SYSTEM REPRESSOR MNGR-RELATED"/>
    <property type="match status" value="1"/>
</dbReference>
<dbReference type="AlphaFoldDB" id="A0AAC9IXB5"/>
<dbReference type="InterPro" id="IPR012770">
    <property type="entry name" value="TreR"/>
</dbReference>
<dbReference type="Pfam" id="PF00392">
    <property type="entry name" value="GntR"/>
    <property type="match status" value="1"/>
</dbReference>
<sequence length="240" mass="27957">MQKKYLIIYHDLVKKIQTNVWPTSTMLPSENELRSMYNTSRETIRKSLNLLAQNGYIQKVRGKGSVVIGINKLDFPVSGIVSFRELANQLELHAKTYVIALNHSYPDLMVREKLSIPSKQKVWEVVRTREIADEKVILDKDYFNDAWVPTLTKDICEDSIYSYLENDCNLSISFAHKEIVVEEPTKEDQELLDLEGFSNVVVIRSSVYLEDATLFQYTESRHRPDKFRFVDFARRIKGEN</sequence>
<keyword evidence="2" id="KW-0805">Transcription regulation</keyword>
<dbReference type="Gene3D" id="3.40.1410.10">
    <property type="entry name" value="Chorismate lyase-like"/>
    <property type="match status" value="1"/>
</dbReference>
<dbReference type="SMART" id="SM00345">
    <property type="entry name" value="HTH_GNTR"/>
    <property type="match status" value="1"/>
</dbReference>
<dbReference type="InterPro" id="IPR011663">
    <property type="entry name" value="UTRA"/>
</dbReference>
<accession>A0AAC9IXB5</accession>
<dbReference type="InterPro" id="IPR028978">
    <property type="entry name" value="Chorismate_lyase_/UTRA_dom_sf"/>
</dbReference>
<evidence type="ECO:0000313" key="8">
    <source>
        <dbReference type="Proteomes" id="UP000182945"/>
    </source>
</evidence>